<sequence>MSSQQITSLLAPPNVGDANRDAVLFLSSKFRVLEDLDGLEALLGKAESRSNELASRFNSSQAAKETLIKESRASAQSHLETSQELSLQRHLLADELDELYQALLPSFDNGQGSSSLLKDIEVLHRNLTELEDIKGYVQVVEHALQLSESAIQEIRSLSPSSSITIAAVTRFQALQAFASKVSSTCSSAEDAAGKQTLNLVLFLNKLVERTWNDIKRVVSEALLTSAEQLRWPMPVDYVAARQEERTAFERAFISLLELQKLGETIDAIPVETRSEKSGLYPLEVLVQAVALRFKYHFEGTRQTNRPDKPEWYFTHVLNIAHDHRAFMDAIIQRLISSTGYNDIDAWREFTRLLLPLLSQKLNRSIPTLLNHPSLLAHTIYQALAFDSALREQGFELTGTCARDTHQIWPGLSEVILGREDWFNAWLEGEKAFAEGQYHDIISSSDAWKVSDDGPDDDSSTSELKSTNSARRIKELTEQVTDRYSPLPDFVHKTRFLIFLQFPILENYRDRISASLDAFETLSSALVRAVPGALGVSLGVKDETNVNVDTRHLTTGVEGVQRLCKALVSCRYVEAAMEDWGEEMFFVELWNEINQRSSLRTLAQTRLALPASDSELTHGTVFREQVQRYQLLGRRAEDIIVQQVCAEIEAGLKVHFSAISSPEYTPEDGIAVSQTLLAPIALLSAHLSSLKETLPQHVVTVLYRRISSRLSEHILQRQILYRGAVTLEQGKAILAECEMWVETCHIGLGGALGGGRNRVEAPWLKLLQAGRLIASEGQSRDRISEATFGASSQDDWETAILDAIGICEIGRDEVGRILRRR</sequence>
<protein>
    <recommendedName>
        <fullName evidence="4">RAD50-interacting protein 1</fullName>
    </recommendedName>
</protein>
<dbReference type="EMBL" id="JAACJM010000001">
    <property type="protein sequence ID" value="KAF5374888.1"/>
    <property type="molecule type" value="Genomic_DNA"/>
</dbReference>
<name>A0A8H5LZ49_9AGAR</name>
<keyword evidence="3" id="KW-1185">Reference proteome</keyword>
<gene>
    <name evidence="2" type="ORF">D9758_000035</name>
</gene>
<accession>A0A8H5LZ49</accession>
<dbReference type="AlphaFoldDB" id="A0A8H5LZ49"/>
<dbReference type="InterPro" id="IPR007528">
    <property type="entry name" value="RINT1_Tip20"/>
</dbReference>
<evidence type="ECO:0000313" key="3">
    <source>
        <dbReference type="Proteomes" id="UP000559256"/>
    </source>
</evidence>
<dbReference type="PANTHER" id="PTHR13520:SF0">
    <property type="entry name" value="RAD50-INTERACTING PROTEIN 1"/>
    <property type="match status" value="1"/>
</dbReference>
<reference evidence="2 3" key="1">
    <citation type="journal article" date="2020" name="ISME J.">
        <title>Uncovering the hidden diversity of litter-decomposition mechanisms in mushroom-forming fungi.</title>
        <authorList>
            <person name="Floudas D."/>
            <person name="Bentzer J."/>
            <person name="Ahren D."/>
            <person name="Johansson T."/>
            <person name="Persson P."/>
            <person name="Tunlid A."/>
        </authorList>
    </citation>
    <scope>NUCLEOTIDE SEQUENCE [LARGE SCALE GENOMIC DNA]</scope>
    <source>
        <strain evidence="2 3">CBS 291.85</strain>
    </source>
</reference>
<dbReference type="InterPro" id="IPR042042">
    <property type="entry name" value="Tip20p_domB"/>
</dbReference>
<dbReference type="GO" id="GO:0006888">
    <property type="term" value="P:endoplasmic reticulum to Golgi vesicle-mediated transport"/>
    <property type="evidence" value="ECO:0007669"/>
    <property type="project" value="InterPro"/>
</dbReference>
<dbReference type="Pfam" id="PF04437">
    <property type="entry name" value="RINT1_TIP1"/>
    <property type="match status" value="1"/>
</dbReference>
<dbReference type="GO" id="GO:0060628">
    <property type="term" value="P:regulation of ER to Golgi vesicle-mediated transport"/>
    <property type="evidence" value="ECO:0007669"/>
    <property type="project" value="TreeGrafter"/>
</dbReference>
<proteinExistence type="predicted"/>
<evidence type="ECO:0000313" key="2">
    <source>
        <dbReference type="EMBL" id="KAF5374888.1"/>
    </source>
</evidence>
<evidence type="ECO:0008006" key="4">
    <source>
        <dbReference type="Google" id="ProtNLM"/>
    </source>
</evidence>
<dbReference type="Proteomes" id="UP000559256">
    <property type="component" value="Unassembled WGS sequence"/>
</dbReference>
<dbReference type="PANTHER" id="PTHR13520">
    <property type="entry name" value="RAD50-INTERACTING PROTEIN 1 RINT-1"/>
    <property type="match status" value="1"/>
</dbReference>
<feature type="region of interest" description="Disordered" evidence="1">
    <location>
        <begin position="448"/>
        <end position="468"/>
    </location>
</feature>
<dbReference type="GO" id="GO:0006890">
    <property type="term" value="P:retrograde vesicle-mediated transport, Golgi to endoplasmic reticulum"/>
    <property type="evidence" value="ECO:0007669"/>
    <property type="project" value="InterPro"/>
</dbReference>
<organism evidence="2 3">
    <name type="scientific">Tetrapyrgos nigripes</name>
    <dbReference type="NCBI Taxonomy" id="182062"/>
    <lineage>
        <taxon>Eukaryota</taxon>
        <taxon>Fungi</taxon>
        <taxon>Dikarya</taxon>
        <taxon>Basidiomycota</taxon>
        <taxon>Agaricomycotina</taxon>
        <taxon>Agaricomycetes</taxon>
        <taxon>Agaricomycetidae</taxon>
        <taxon>Agaricales</taxon>
        <taxon>Marasmiineae</taxon>
        <taxon>Marasmiaceae</taxon>
        <taxon>Tetrapyrgos</taxon>
    </lineage>
</organism>
<dbReference type="OrthoDB" id="407410at2759"/>
<dbReference type="PROSITE" id="PS51386">
    <property type="entry name" value="RINT1_TIP20"/>
    <property type="match status" value="1"/>
</dbReference>
<dbReference type="GO" id="GO:0070939">
    <property type="term" value="C:Dsl1/NZR complex"/>
    <property type="evidence" value="ECO:0007669"/>
    <property type="project" value="InterPro"/>
</dbReference>
<comment type="caution">
    <text evidence="2">The sequence shown here is derived from an EMBL/GenBank/DDBJ whole genome shotgun (WGS) entry which is preliminary data.</text>
</comment>
<evidence type="ECO:0000256" key="1">
    <source>
        <dbReference type="SAM" id="MobiDB-lite"/>
    </source>
</evidence>
<dbReference type="Gene3D" id="1.20.58.1420">
    <property type="entry name" value="Dsl1p vesicle tethering complex, Tip20p subunit, domain B"/>
    <property type="match status" value="1"/>
</dbReference>